<dbReference type="AlphaFoldDB" id="A0A919Y8U9"/>
<dbReference type="PIRSF" id="PIRSF002741">
    <property type="entry name" value="MppA"/>
    <property type="match status" value="1"/>
</dbReference>
<evidence type="ECO:0000256" key="5">
    <source>
        <dbReference type="SAM" id="MobiDB-lite"/>
    </source>
</evidence>
<dbReference type="Gene3D" id="3.10.105.10">
    <property type="entry name" value="Dipeptide-binding Protein, Domain 3"/>
    <property type="match status" value="1"/>
</dbReference>
<evidence type="ECO:0000256" key="2">
    <source>
        <dbReference type="ARBA" id="ARBA00005695"/>
    </source>
</evidence>
<dbReference type="EMBL" id="BORS01000018">
    <property type="protein sequence ID" value="GIO44460.1"/>
    <property type="molecule type" value="Genomic_DNA"/>
</dbReference>
<dbReference type="GO" id="GO:0042597">
    <property type="term" value="C:periplasmic space"/>
    <property type="evidence" value="ECO:0007669"/>
    <property type="project" value="UniProtKB-ARBA"/>
</dbReference>
<evidence type="ECO:0000313" key="8">
    <source>
        <dbReference type="EMBL" id="GIO44460.1"/>
    </source>
</evidence>
<accession>A0A919Y8U9</accession>
<dbReference type="PROSITE" id="PS51257">
    <property type="entry name" value="PROKAR_LIPOPROTEIN"/>
    <property type="match status" value="1"/>
</dbReference>
<dbReference type="GO" id="GO:0015833">
    <property type="term" value="P:peptide transport"/>
    <property type="evidence" value="ECO:0007669"/>
    <property type="project" value="TreeGrafter"/>
</dbReference>
<dbReference type="SUPFAM" id="SSF53850">
    <property type="entry name" value="Periplasmic binding protein-like II"/>
    <property type="match status" value="1"/>
</dbReference>
<feature type="domain" description="Solute-binding protein family 5" evidence="7">
    <location>
        <begin position="138"/>
        <end position="527"/>
    </location>
</feature>
<dbReference type="CDD" id="cd08510">
    <property type="entry name" value="PBP2_Lactococcal_OppA_like"/>
    <property type="match status" value="1"/>
</dbReference>
<evidence type="ECO:0000256" key="6">
    <source>
        <dbReference type="SAM" id="SignalP"/>
    </source>
</evidence>
<protein>
    <submittedName>
        <fullName evidence="8">ABC transporter substrate-binding protein</fullName>
    </submittedName>
</protein>
<evidence type="ECO:0000256" key="1">
    <source>
        <dbReference type="ARBA" id="ARBA00004193"/>
    </source>
</evidence>
<dbReference type="Gene3D" id="3.40.190.10">
    <property type="entry name" value="Periplasmic binding protein-like II"/>
    <property type="match status" value="1"/>
</dbReference>
<dbReference type="InterPro" id="IPR023765">
    <property type="entry name" value="SBP_5_CS"/>
</dbReference>
<proteinExistence type="inferred from homology"/>
<keyword evidence="4 6" id="KW-0732">Signal</keyword>
<sequence length="621" mass="68945">MKKSSWSRSWQVVLMLTLVLALAACSSNGGNNSANPGTGNNTPSENTSNQGENSTDDGKPKADADGNFNIADFTNVKTNRGEPIQGGSITFGLVGDSPFEGTLNFNFYSGAPDAEVLEWFDEGLLTWDSNYVYTNDGAATYEVSEDGRTFTFTIRDNVNWHDGVPVTAEDWEFAHEVISHPDYNGPRYGSDFTNIEGVVEYHEGKADKISGIKVLNDKQLQITYIKSTPSLLTGGVWIYPLAKHIFKDIPVADMAASPQIRQNPIGIGPFKVESIVPGESVVYKKNTDYWRGEPLLDEVILKVIPATTVVQELKSGGVDLVSDFPVDQYPDNADMSNVEFLGIIDRAYSYIGFKLGTWDAEKKEIAMNPNAKMADVNLRKAMWQAVDNDQVGKKFYKGLRWGGTTLIPPSHPDFHDASNPGVTFDIEAAKKTLDDAGYAYDGEWRTKPDGSPLEINFISMTGSDISEPLAQYYVQSWAAIGLKVNLEMVEFNTFYTKVGSEGTDDPNVDVYMGAWTVGIDVDPTGLYGHDALYNFPRWESEENDRLLAEGVSEKAFDVEYRKQVYKEWQQYMVEQIPVFPTLYRSLLSPVNERIVNYAIGDGTGFYRYNIGVTEDKPVVAK</sequence>
<evidence type="ECO:0000256" key="4">
    <source>
        <dbReference type="ARBA" id="ARBA00022729"/>
    </source>
</evidence>
<dbReference type="PROSITE" id="PS01040">
    <property type="entry name" value="SBP_BACTERIAL_5"/>
    <property type="match status" value="1"/>
</dbReference>
<comment type="subcellular location">
    <subcellularLocation>
        <location evidence="1">Cell membrane</location>
        <topology evidence="1">Lipid-anchor</topology>
    </subcellularLocation>
</comment>
<feature type="chain" id="PRO_5039015567" evidence="6">
    <location>
        <begin position="24"/>
        <end position="621"/>
    </location>
</feature>
<evidence type="ECO:0000313" key="9">
    <source>
        <dbReference type="Proteomes" id="UP000678895"/>
    </source>
</evidence>
<organism evidence="8 9">
    <name type="scientific">Paenibacillus apis</name>
    <dbReference type="NCBI Taxonomy" id="1792174"/>
    <lineage>
        <taxon>Bacteria</taxon>
        <taxon>Bacillati</taxon>
        <taxon>Bacillota</taxon>
        <taxon>Bacilli</taxon>
        <taxon>Bacillales</taxon>
        <taxon>Paenibacillaceae</taxon>
        <taxon>Paenibacillus</taxon>
    </lineage>
</organism>
<gene>
    <name evidence="8" type="primary">oppA_3</name>
    <name evidence="8" type="ORF">J41TS4_42180</name>
</gene>
<feature type="compositionally biased region" description="Polar residues" evidence="5">
    <location>
        <begin position="44"/>
        <end position="53"/>
    </location>
</feature>
<comment type="caution">
    <text evidence="8">The sequence shown here is derived from an EMBL/GenBank/DDBJ whole genome shotgun (WGS) entry which is preliminary data.</text>
</comment>
<dbReference type="Proteomes" id="UP000678895">
    <property type="component" value="Unassembled WGS sequence"/>
</dbReference>
<dbReference type="PANTHER" id="PTHR30290:SF9">
    <property type="entry name" value="OLIGOPEPTIDE-BINDING PROTEIN APPA"/>
    <property type="match status" value="1"/>
</dbReference>
<feature type="region of interest" description="Disordered" evidence="5">
    <location>
        <begin position="30"/>
        <end position="67"/>
    </location>
</feature>
<dbReference type="InterPro" id="IPR030678">
    <property type="entry name" value="Peptide/Ni-bd"/>
</dbReference>
<evidence type="ECO:0000259" key="7">
    <source>
        <dbReference type="Pfam" id="PF00496"/>
    </source>
</evidence>
<name>A0A919Y8U9_9BACL</name>
<dbReference type="InterPro" id="IPR039424">
    <property type="entry name" value="SBP_5"/>
</dbReference>
<dbReference type="PANTHER" id="PTHR30290">
    <property type="entry name" value="PERIPLASMIC BINDING COMPONENT OF ABC TRANSPORTER"/>
    <property type="match status" value="1"/>
</dbReference>
<dbReference type="RefSeq" id="WP_301630267.1">
    <property type="nucleotide sequence ID" value="NZ_BORS01000018.1"/>
</dbReference>
<dbReference type="Pfam" id="PF00496">
    <property type="entry name" value="SBP_bac_5"/>
    <property type="match status" value="1"/>
</dbReference>
<dbReference type="GO" id="GO:1904680">
    <property type="term" value="F:peptide transmembrane transporter activity"/>
    <property type="evidence" value="ECO:0007669"/>
    <property type="project" value="TreeGrafter"/>
</dbReference>
<dbReference type="InterPro" id="IPR000914">
    <property type="entry name" value="SBP_5_dom"/>
</dbReference>
<evidence type="ECO:0000256" key="3">
    <source>
        <dbReference type="ARBA" id="ARBA00022448"/>
    </source>
</evidence>
<feature type="signal peptide" evidence="6">
    <location>
        <begin position="1"/>
        <end position="23"/>
    </location>
</feature>
<feature type="compositionally biased region" description="Low complexity" evidence="5">
    <location>
        <begin position="30"/>
        <end position="43"/>
    </location>
</feature>
<keyword evidence="3" id="KW-0813">Transport</keyword>
<comment type="similarity">
    <text evidence="2">Belongs to the bacterial solute-binding protein 5 family.</text>
</comment>
<keyword evidence="9" id="KW-1185">Reference proteome</keyword>
<reference evidence="8" key="1">
    <citation type="submission" date="2021-03" db="EMBL/GenBank/DDBJ databases">
        <title>Antimicrobial resistance genes in bacteria isolated from Japanese honey, and their potential for conferring macrolide and lincosamide resistance in the American foulbrood pathogen Paenibacillus larvae.</title>
        <authorList>
            <person name="Okamoto M."/>
            <person name="Kumagai M."/>
            <person name="Kanamori H."/>
            <person name="Takamatsu D."/>
        </authorList>
    </citation>
    <scope>NUCLEOTIDE SEQUENCE</scope>
    <source>
        <strain evidence="8">J41TS4</strain>
    </source>
</reference>
<dbReference type="GO" id="GO:0043190">
    <property type="term" value="C:ATP-binding cassette (ABC) transporter complex"/>
    <property type="evidence" value="ECO:0007669"/>
    <property type="project" value="InterPro"/>
</dbReference>